<gene>
    <name evidence="5" type="ORF">JYB65_02805</name>
</gene>
<organism evidence="5 6">
    <name type="scientific">Clostridium aminobutyricum</name>
    <dbReference type="NCBI Taxonomy" id="33953"/>
    <lineage>
        <taxon>Bacteria</taxon>
        <taxon>Bacillati</taxon>
        <taxon>Bacillota</taxon>
        <taxon>Clostridia</taxon>
        <taxon>Eubacteriales</taxon>
        <taxon>Clostridiaceae</taxon>
        <taxon>Clostridium</taxon>
    </lineage>
</organism>
<dbReference type="Proteomes" id="UP000664545">
    <property type="component" value="Unassembled WGS sequence"/>
</dbReference>
<dbReference type="Pfam" id="PF01047">
    <property type="entry name" value="MarR"/>
    <property type="match status" value="1"/>
</dbReference>
<dbReference type="SMART" id="SM00347">
    <property type="entry name" value="HTH_MARR"/>
    <property type="match status" value="1"/>
</dbReference>
<evidence type="ECO:0000256" key="3">
    <source>
        <dbReference type="ARBA" id="ARBA00023163"/>
    </source>
</evidence>
<sequence length="157" mass="18695">MNKEEQVKMRFRDLYNKLAWLNKLKMEASFKGYTPSEVHCIENIGRNVDSNVTKLAESFYMTRGAISKMTKKLIKKGVIESYQKPDNKKEIYFRLTEQGQVIYKVHEELHKEFQERDKSVFEQVTEEQFDSMLSFVEKYNRHLDAEIKKKGINIKSE</sequence>
<dbReference type="InterPro" id="IPR052067">
    <property type="entry name" value="Metal_resp_HTH_trans_reg"/>
</dbReference>
<dbReference type="AlphaFoldDB" id="A0A939D730"/>
<accession>A0A939D730</accession>
<evidence type="ECO:0000313" key="6">
    <source>
        <dbReference type="Proteomes" id="UP000664545"/>
    </source>
</evidence>
<protein>
    <submittedName>
        <fullName evidence="5">MarR family transcriptional regulator</fullName>
    </submittedName>
</protein>
<name>A0A939D730_CLOAM</name>
<keyword evidence="3" id="KW-0804">Transcription</keyword>
<reference evidence="5" key="1">
    <citation type="submission" date="2021-02" db="EMBL/GenBank/DDBJ databases">
        <title>Abyssanaerobacter marinus gen.nov., sp., nov, anaerobic bacterium isolated from the Onnuri vent field of Indian Ocean and suggestion of Mogibacteriaceae fam. nov., and proposal of reclassification of ambiguous this family's genus member.</title>
        <authorList>
            <person name="Kim Y.J."/>
            <person name="Yang J.-A."/>
        </authorList>
    </citation>
    <scope>NUCLEOTIDE SEQUENCE</scope>
    <source>
        <strain evidence="5">DSM 2634</strain>
    </source>
</reference>
<keyword evidence="2" id="KW-0238">DNA-binding</keyword>
<dbReference type="RefSeq" id="WP_206581094.1">
    <property type="nucleotide sequence ID" value="NZ_JAFJZZ010000001.1"/>
</dbReference>
<evidence type="ECO:0000256" key="1">
    <source>
        <dbReference type="ARBA" id="ARBA00023015"/>
    </source>
</evidence>
<evidence type="ECO:0000256" key="2">
    <source>
        <dbReference type="ARBA" id="ARBA00023125"/>
    </source>
</evidence>
<evidence type="ECO:0000313" key="5">
    <source>
        <dbReference type="EMBL" id="MBN7772281.1"/>
    </source>
</evidence>
<dbReference type="Gene3D" id="1.10.10.10">
    <property type="entry name" value="Winged helix-like DNA-binding domain superfamily/Winged helix DNA-binding domain"/>
    <property type="match status" value="1"/>
</dbReference>
<dbReference type="PROSITE" id="PS50995">
    <property type="entry name" value="HTH_MARR_2"/>
    <property type="match status" value="1"/>
</dbReference>
<dbReference type="GO" id="GO:0003700">
    <property type="term" value="F:DNA-binding transcription factor activity"/>
    <property type="evidence" value="ECO:0007669"/>
    <property type="project" value="InterPro"/>
</dbReference>
<comment type="caution">
    <text evidence="5">The sequence shown here is derived from an EMBL/GenBank/DDBJ whole genome shotgun (WGS) entry which is preliminary data.</text>
</comment>
<feature type="domain" description="HTH marR-type" evidence="4">
    <location>
        <begin position="4"/>
        <end position="141"/>
    </location>
</feature>
<dbReference type="PANTHER" id="PTHR35790:SF4">
    <property type="entry name" value="HTH-TYPE TRANSCRIPTIONAL REGULATOR PCHR"/>
    <property type="match status" value="1"/>
</dbReference>
<dbReference type="PANTHER" id="PTHR35790">
    <property type="entry name" value="HTH-TYPE TRANSCRIPTIONAL REGULATOR PCHR"/>
    <property type="match status" value="1"/>
</dbReference>
<keyword evidence="1" id="KW-0805">Transcription regulation</keyword>
<dbReference type="GO" id="GO:0003677">
    <property type="term" value="F:DNA binding"/>
    <property type="evidence" value="ECO:0007669"/>
    <property type="project" value="UniProtKB-KW"/>
</dbReference>
<dbReference type="SUPFAM" id="SSF46785">
    <property type="entry name" value="Winged helix' DNA-binding domain"/>
    <property type="match status" value="1"/>
</dbReference>
<dbReference type="InterPro" id="IPR036390">
    <property type="entry name" value="WH_DNA-bd_sf"/>
</dbReference>
<keyword evidence="6" id="KW-1185">Reference proteome</keyword>
<dbReference type="InterPro" id="IPR000835">
    <property type="entry name" value="HTH_MarR-typ"/>
</dbReference>
<evidence type="ECO:0000259" key="4">
    <source>
        <dbReference type="PROSITE" id="PS50995"/>
    </source>
</evidence>
<dbReference type="InterPro" id="IPR036388">
    <property type="entry name" value="WH-like_DNA-bd_sf"/>
</dbReference>
<dbReference type="EMBL" id="JAFJZZ010000001">
    <property type="protein sequence ID" value="MBN7772281.1"/>
    <property type="molecule type" value="Genomic_DNA"/>
</dbReference>
<proteinExistence type="predicted"/>